<reference evidence="17" key="3">
    <citation type="submission" date="2025-08" db="UniProtKB">
        <authorList>
            <consortium name="RefSeq"/>
        </authorList>
    </citation>
    <scope>IDENTIFICATION</scope>
    <source>
        <tissue evidence="17">Whole organism</tissue>
    </source>
</reference>
<evidence type="ECO:0000256" key="12">
    <source>
        <dbReference type="ARBA" id="ARBA00023180"/>
    </source>
</evidence>
<comment type="subcellular location">
    <subcellularLocation>
        <location evidence="3">Endoplasmic reticulum lumen</location>
    </subcellularLocation>
</comment>
<dbReference type="PANTHER" id="PTHR10869">
    <property type="entry name" value="PROLYL 4-HYDROXYLASE ALPHA SUBUNIT"/>
    <property type="match status" value="1"/>
</dbReference>
<keyword evidence="6" id="KW-0479">Metal-binding</keyword>
<dbReference type="InterPro" id="IPR013547">
    <property type="entry name" value="P4H_N"/>
</dbReference>
<reference evidence="16" key="2">
    <citation type="journal article" date="2016" name="G3 (Bethesda)">
        <title>Genome Evolution in Three Species of Cactophilic Drosophila.</title>
        <authorList>
            <person name="Sanchez-Flores A."/>
            <person name="Penazola F."/>
            <person name="Carpinteyro-Ponce J."/>
            <person name="Nazario-Yepiz N."/>
            <person name="Abreu-Goodger C."/>
            <person name="Machado C.A."/>
            <person name="Markow T.A."/>
        </authorList>
    </citation>
    <scope>NUCLEOTIDE SEQUENCE [LARGE SCALE GENOMIC DNA]</scope>
</reference>
<evidence type="ECO:0000256" key="7">
    <source>
        <dbReference type="ARBA" id="ARBA00022824"/>
    </source>
</evidence>
<feature type="signal peptide" evidence="14">
    <location>
        <begin position="1"/>
        <end position="24"/>
    </location>
</feature>
<evidence type="ECO:0000259" key="15">
    <source>
        <dbReference type="PROSITE" id="PS51471"/>
    </source>
</evidence>
<dbReference type="EC" id="1.14.11.2" evidence="5"/>
<feature type="chain" id="PRO_5047197088" description="procollagen-proline 4-dioxygenase" evidence="14">
    <location>
        <begin position="25"/>
        <end position="549"/>
    </location>
</feature>
<keyword evidence="16" id="KW-1185">Reference proteome</keyword>
<gene>
    <name evidence="17" type="primary">LOC108619790</name>
</gene>
<evidence type="ECO:0000256" key="13">
    <source>
        <dbReference type="SAM" id="Coils"/>
    </source>
</evidence>
<evidence type="ECO:0000313" key="16">
    <source>
        <dbReference type="Proteomes" id="UP000694904"/>
    </source>
</evidence>
<evidence type="ECO:0000256" key="4">
    <source>
        <dbReference type="ARBA" id="ARBA00006511"/>
    </source>
</evidence>
<organism evidence="16 17">
    <name type="scientific">Drosophila arizonae</name>
    <name type="common">Fruit fly</name>
    <dbReference type="NCBI Taxonomy" id="7263"/>
    <lineage>
        <taxon>Eukaryota</taxon>
        <taxon>Metazoa</taxon>
        <taxon>Ecdysozoa</taxon>
        <taxon>Arthropoda</taxon>
        <taxon>Hexapoda</taxon>
        <taxon>Insecta</taxon>
        <taxon>Pterygota</taxon>
        <taxon>Neoptera</taxon>
        <taxon>Endopterygota</taxon>
        <taxon>Diptera</taxon>
        <taxon>Brachycera</taxon>
        <taxon>Muscomorpha</taxon>
        <taxon>Ephydroidea</taxon>
        <taxon>Drosophilidae</taxon>
        <taxon>Drosophila</taxon>
    </lineage>
</organism>
<feature type="coiled-coil region" evidence="13">
    <location>
        <begin position="51"/>
        <end position="78"/>
    </location>
</feature>
<name>A0ABM1PY02_DROAR</name>
<evidence type="ECO:0000256" key="10">
    <source>
        <dbReference type="ARBA" id="ARBA00023002"/>
    </source>
</evidence>
<dbReference type="SMART" id="SM00702">
    <property type="entry name" value="P4Hc"/>
    <property type="match status" value="1"/>
</dbReference>
<dbReference type="Proteomes" id="UP000694904">
    <property type="component" value="Chromosome 2"/>
</dbReference>
<keyword evidence="13" id="KW-0175">Coiled coil</keyword>
<evidence type="ECO:0000256" key="3">
    <source>
        <dbReference type="ARBA" id="ARBA00004319"/>
    </source>
</evidence>
<evidence type="ECO:0000256" key="6">
    <source>
        <dbReference type="ARBA" id="ARBA00022723"/>
    </source>
</evidence>
<dbReference type="Gene3D" id="1.25.40.10">
    <property type="entry name" value="Tetratricopeptide repeat domain"/>
    <property type="match status" value="1"/>
</dbReference>
<proteinExistence type="inferred from homology"/>
<keyword evidence="11" id="KW-0408">Iron</keyword>
<keyword evidence="14" id="KW-0732">Signal</keyword>
<evidence type="ECO:0000256" key="5">
    <source>
        <dbReference type="ARBA" id="ARBA00012269"/>
    </source>
</evidence>
<comment type="similarity">
    <text evidence="4">Belongs to the P4HA family.</text>
</comment>
<keyword evidence="8" id="KW-0847">Vitamin C</keyword>
<keyword evidence="12" id="KW-0325">Glycoprotein</keyword>
<evidence type="ECO:0000256" key="9">
    <source>
        <dbReference type="ARBA" id="ARBA00022964"/>
    </source>
</evidence>
<sequence>MLLRLKLFGLLAVLAALYWCDVTAEFYSSVHAMSKVFRYEQQMLQHMQKFIADNESKLDFLRARLDEFERERSQAEQSGVTYFESPLNKYLLSKRLTLDWEHIANLMAAATGAKPLARLQRLRLREDMPNPRELEGAIDGLLRLQYIYRLQTKHVAAGILDGVSYGTQLDAQHCLDIAEQAARDEHLQLAHAWLLEANRRLLDKDRAQLLPVILEQLVKLKARLSQSESRGMNNTLEMLKNIEPGSERALDNWEELNQIQKQIEELTADPVDEHAPLPEDLTKLSDFELYRHTCNGHIRPTPSELRQLRCGYMTETHPFLLLAPLKVEELSHDPLLVLFHDVIYQSEIDTLMRLAQNKIHRATVTGHNSSVVSNARTSQFTFLPKTRHKVLRTIDQRVADMTDLHLEYAEDHQLANYGIGGHYAQHMDWFYPITFETKQVSNPEMGNRIGTVLFYLSDVEQGGATAFPALKQLLRPKKYAAAFWYNLHASGVGDARTMHGACPIIVGSKWVLNRWIREFVQSDRRPCYQWDDSKVTLSQVLELTGSQLE</sequence>
<dbReference type="InterPro" id="IPR006620">
    <property type="entry name" value="Pro_4_hyd_alph"/>
</dbReference>
<dbReference type="InterPro" id="IPR005123">
    <property type="entry name" value="Oxoglu/Fe-dep_dioxygenase_dom"/>
</dbReference>
<keyword evidence="7" id="KW-0256">Endoplasmic reticulum</keyword>
<evidence type="ECO:0000313" key="17">
    <source>
        <dbReference type="RefSeq" id="XP_017872088.1"/>
    </source>
</evidence>
<comment type="function">
    <text evidence="2">Catalyzes the post-translational formation of 4-hydroxyproline in -Xaa-Pro-Gly- sequences in collagens and other proteins.</text>
</comment>
<dbReference type="InterPro" id="IPR011990">
    <property type="entry name" value="TPR-like_helical_dom_sf"/>
</dbReference>
<dbReference type="Pfam" id="PF13640">
    <property type="entry name" value="2OG-FeII_Oxy_3"/>
    <property type="match status" value="1"/>
</dbReference>
<dbReference type="InterPro" id="IPR045054">
    <property type="entry name" value="P4HA-like"/>
</dbReference>
<feature type="domain" description="Fe2OG dioxygenase" evidence="15">
    <location>
        <begin position="408"/>
        <end position="518"/>
    </location>
</feature>
<accession>A0ABM1PY02</accession>
<evidence type="ECO:0000256" key="8">
    <source>
        <dbReference type="ARBA" id="ARBA00022896"/>
    </source>
</evidence>
<keyword evidence="10" id="KW-0560">Oxidoreductase</keyword>
<dbReference type="GeneID" id="108619790"/>
<dbReference type="InterPro" id="IPR044862">
    <property type="entry name" value="Pro_4_hyd_alph_FE2OG_OXY"/>
</dbReference>
<comment type="cofactor">
    <cofactor evidence="1">
        <name>L-ascorbate</name>
        <dbReference type="ChEBI" id="CHEBI:38290"/>
    </cofactor>
</comment>
<evidence type="ECO:0000256" key="2">
    <source>
        <dbReference type="ARBA" id="ARBA00002035"/>
    </source>
</evidence>
<dbReference type="Gene3D" id="2.60.120.620">
    <property type="entry name" value="q2cbj1_9rhob like domain"/>
    <property type="match status" value="1"/>
</dbReference>
<dbReference type="PROSITE" id="PS51471">
    <property type="entry name" value="FE2OG_OXY"/>
    <property type="match status" value="1"/>
</dbReference>
<reference evidence="16" key="1">
    <citation type="journal article" date="1997" name="Nucleic Acids Res.">
        <title>tRNAscan-SE: a program for improved detection of transfer RNA genes in genomic sequence.</title>
        <authorList>
            <person name="Lowe T.M."/>
            <person name="Eddy S.R."/>
        </authorList>
    </citation>
    <scope>NUCLEOTIDE SEQUENCE [LARGE SCALE GENOMIC DNA]</scope>
</reference>
<dbReference type="PANTHER" id="PTHR10869:SF244">
    <property type="entry name" value="PROLYL 4-HYDROXYLASE SUBUNIT ALPHA-2"/>
    <property type="match status" value="1"/>
</dbReference>
<evidence type="ECO:0000256" key="1">
    <source>
        <dbReference type="ARBA" id="ARBA00001961"/>
    </source>
</evidence>
<evidence type="ECO:0000256" key="11">
    <source>
        <dbReference type="ARBA" id="ARBA00023004"/>
    </source>
</evidence>
<evidence type="ECO:0000256" key="14">
    <source>
        <dbReference type="SAM" id="SignalP"/>
    </source>
</evidence>
<protein>
    <recommendedName>
        <fullName evidence="5">procollagen-proline 4-dioxygenase</fullName>
        <ecNumber evidence="5">1.14.11.2</ecNumber>
    </recommendedName>
</protein>
<dbReference type="Pfam" id="PF08336">
    <property type="entry name" value="P4Ha_N"/>
    <property type="match status" value="1"/>
</dbReference>
<dbReference type="Gene3D" id="6.10.140.1460">
    <property type="match status" value="1"/>
</dbReference>
<keyword evidence="9" id="KW-0223">Dioxygenase</keyword>
<dbReference type="RefSeq" id="XP_017872088.1">
    <property type="nucleotide sequence ID" value="XM_018016599.1"/>
</dbReference>